<dbReference type="GO" id="GO:0046256">
    <property type="term" value="P:2,4,6-trinitrotoluene catabolic process"/>
    <property type="evidence" value="ECO:0007669"/>
    <property type="project" value="TreeGrafter"/>
</dbReference>
<accession>A0A2S9JV06</accession>
<keyword evidence="3" id="KW-0285">Flavoprotein</keyword>
<dbReference type="GO" id="GO:0005829">
    <property type="term" value="C:cytosol"/>
    <property type="evidence" value="ECO:0007669"/>
    <property type="project" value="TreeGrafter"/>
</dbReference>
<keyword evidence="6" id="KW-0560">Oxidoreductase</keyword>
<keyword evidence="10" id="KW-1185">Reference proteome</keyword>
<sequence length="199" mass="22802">MSFFDIAKNRYTTKTYNPNERISEDTVEKLKEIIRLSPSSINSQPWKFTFVSDESTKQKLADASYWNAGRINEASHLIVFSAIDDIEKFEQQIKENLPEGSVNYYNQFVKPKGNTEIKYWLRHQVYLSLGFFLSACASLNIDSTPMEGLINDEYDNILPLNGYKTLFAVAIGYRNPEDANQPSVSPKSRLPLEQIVQSI</sequence>
<dbReference type="Proteomes" id="UP000238642">
    <property type="component" value="Unassembled WGS sequence"/>
</dbReference>
<dbReference type="EMBL" id="PVBS01000001">
    <property type="protein sequence ID" value="PRD57070.1"/>
    <property type="molecule type" value="Genomic_DNA"/>
</dbReference>
<dbReference type="Gene3D" id="3.40.109.10">
    <property type="entry name" value="NADH Oxidase"/>
    <property type="match status" value="1"/>
</dbReference>
<dbReference type="PANTHER" id="PTHR23026">
    <property type="entry name" value="NADPH NITROREDUCTASE"/>
    <property type="match status" value="1"/>
</dbReference>
<evidence type="ECO:0000259" key="8">
    <source>
        <dbReference type="Pfam" id="PF00881"/>
    </source>
</evidence>
<evidence type="ECO:0000256" key="6">
    <source>
        <dbReference type="ARBA" id="ARBA00023002"/>
    </source>
</evidence>
<evidence type="ECO:0000313" key="9">
    <source>
        <dbReference type="EMBL" id="PRD57070.1"/>
    </source>
</evidence>
<keyword evidence="4" id="KW-0288">FMN</keyword>
<comment type="similarity">
    <text evidence="2">Belongs to the nitroreductase family.</text>
</comment>
<gene>
    <name evidence="9" type="ORF">C5749_07655</name>
</gene>
<proteinExistence type="inferred from homology"/>
<comment type="caution">
    <text evidence="9">The sequence shown here is derived from an EMBL/GenBank/DDBJ whole genome shotgun (WGS) entry which is preliminary data.</text>
</comment>
<evidence type="ECO:0000256" key="5">
    <source>
        <dbReference type="ARBA" id="ARBA00022857"/>
    </source>
</evidence>
<comment type="cofactor">
    <cofactor evidence="1">
        <name>FMN</name>
        <dbReference type="ChEBI" id="CHEBI:58210"/>
    </cofactor>
</comment>
<evidence type="ECO:0000313" key="10">
    <source>
        <dbReference type="Proteomes" id="UP000238642"/>
    </source>
</evidence>
<keyword evidence="5" id="KW-0521">NADP</keyword>
<keyword evidence="7" id="KW-0520">NAD</keyword>
<dbReference type="AlphaFoldDB" id="A0A2S9JV06"/>
<dbReference type="GO" id="GO:0046857">
    <property type="term" value="F:oxidoreductase activity, acting on other nitrogenous compounds as donors, with NAD or NADP as acceptor"/>
    <property type="evidence" value="ECO:0007669"/>
    <property type="project" value="TreeGrafter"/>
</dbReference>
<dbReference type="Pfam" id="PF00881">
    <property type="entry name" value="Nitroreductase"/>
    <property type="match status" value="1"/>
</dbReference>
<dbReference type="InterPro" id="IPR033878">
    <property type="entry name" value="NfsB-like"/>
</dbReference>
<evidence type="ECO:0000256" key="4">
    <source>
        <dbReference type="ARBA" id="ARBA00022643"/>
    </source>
</evidence>
<dbReference type="InterPro" id="IPR000415">
    <property type="entry name" value="Nitroreductase-like"/>
</dbReference>
<evidence type="ECO:0000256" key="7">
    <source>
        <dbReference type="ARBA" id="ARBA00023027"/>
    </source>
</evidence>
<dbReference type="RefSeq" id="WP_105724507.1">
    <property type="nucleotide sequence ID" value="NZ_PVBS01000001.1"/>
</dbReference>
<dbReference type="InterPro" id="IPR029479">
    <property type="entry name" value="Nitroreductase"/>
</dbReference>
<reference evidence="9 10" key="1">
    <citation type="submission" date="2018-02" db="EMBL/GenBank/DDBJ databases">
        <title>The draft genome of Sphingobacterium gobiense H7.</title>
        <authorList>
            <person name="Li L."/>
            <person name="Liu L."/>
            <person name="Zhang X."/>
            <person name="Wang T."/>
            <person name="Liang L."/>
        </authorList>
    </citation>
    <scope>NUCLEOTIDE SEQUENCE [LARGE SCALE GENOMIC DNA]</scope>
    <source>
        <strain evidence="9 10">ACCC 05757</strain>
    </source>
</reference>
<dbReference type="PANTHER" id="PTHR23026:SF125">
    <property type="entry name" value="OXYGEN-INSENSITIVE NAD(P)H NITROREDUCTASE"/>
    <property type="match status" value="1"/>
</dbReference>
<evidence type="ECO:0000256" key="2">
    <source>
        <dbReference type="ARBA" id="ARBA00007118"/>
    </source>
</evidence>
<name>A0A2S9JV06_9SPHI</name>
<dbReference type="OrthoDB" id="9809288at2"/>
<feature type="domain" description="Nitroreductase" evidence="8">
    <location>
        <begin position="8"/>
        <end position="173"/>
    </location>
</feature>
<organism evidence="9 10">
    <name type="scientific">Sphingobacterium gobiense</name>
    <dbReference type="NCBI Taxonomy" id="1382456"/>
    <lineage>
        <taxon>Bacteria</taxon>
        <taxon>Pseudomonadati</taxon>
        <taxon>Bacteroidota</taxon>
        <taxon>Sphingobacteriia</taxon>
        <taxon>Sphingobacteriales</taxon>
        <taxon>Sphingobacteriaceae</taxon>
        <taxon>Sphingobacterium</taxon>
    </lineage>
</organism>
<evidence type="ECO:0000256" key="3">
    <source>
        <dbReference type="ARBA" id="ARBA00022630"/>
    </source>
</evidence>
<dbReference type="InterPro" id="IPR050627">
    <property type="entry name" value="Nitroreductase/BluB"/>
</dbReference>
<dbReference type="SUPFAM" id="SSF55469">
    <property type="entry name" value="FMN-dependent nitroreductase-like"/>
    <property type="match status" value="1"/>
</dbReference>
<dbReference type="CDD" id="cd02149">
    <property type="entry name" value="NfsB-like"/>
    <property type="match status" value="1"/>
</dbReference>
<evidence type="ECO:0000256" key="1">
    <source>
        <dbReference type="ARBA" id="ARBA00001917"/>
    </source>
</evidence>
<protein>
    <submittedName>
        <fullName evidence="9">NAD(P)H-dependent oxidoreductase</fullName>
    </submittedName>
</protein>